<accession>A0A2W7RR88</accession>
<evidence type="ECO:0000313" key="8">
    <source>
        <dbReference type="Proteomes" id="UP000249720"/>
    </source>
</evidence>
<dbReference type="RefSeq" id="WP_111294929.1">
    <property type="nucleotide sequence ID" value="NZ_QKZV01000004.1"/>
</dbReference>
<gene>
    <name evidence="7" type="ORF">LX80_01548</name>
</gene>
<evidence type="ECO:0000256" key="2">
    <source>
        <dbReference type="ARBA" id="ARBA00022741"/>
    </source>
</evidence>
<dbReference type="InterPro" id="IPR003439">
    <property type="entry name" value="ABC_transporter-like_ATP-bd"/>
</dbReference>
<protein>
    <submittedName>
        <fullName evidence="7">Iron complex transport system ATP-binding protein</fullName>
    </submittedName>
</protein>
<dbReference type="InterPro" id="IPR017871">
    <property type="entry name" value="ABC_transporter-like_CS"/>
</dbReference>
<dbReference type="Pfam" id="PF00005">
    <property type="entry name" value="ABC_tran"/>
    <property type="match status" value="1"/>
</dbReference>
<organism evidence="7 8">
    <name type="scientific">Hydrotalea sandarakina</name>
    <dbReference type="NCBI Taxonomy" id="1004304"/>
    <lineage>
        <taxon>Bacteria</taxon>
        <taxon>Pseudomonadati</taxon>
        <taxon>Bacteroidota</taxon>
        <taxon>Chitinophagia</taxon>
        <taxon>Chitinophagales</taxon>
        <taxon>Chitinophagaceae</taxon>
        <taxon>Hydrotalea</taxon>
    </lineage>
</organism>
<evidence type="ECO:0000259" key="6">
    <source>
        <dbReference type="PROSITE" id="PS50893"/>
    </source>
</evidence>
<evidence type="ECO:0000256" key="1">
    <source>
        <dbReference type="ARBA" id="ARBA00022448"/>
    </source>
</evidence>
<dbReference type="InterPro" id="IPR003593">
    <property type="entry name" value="AAA+_ATPase"/>
</dbReference>
<dbReference type="PROSITE" id="PS00211">
    <property type="entry name" value="ABC_TRANSPORTER_1"/>
    <property type="match status" value="1"/>
</dbReference>
<dbReference type="PANTHER" id="PTHR42794">
    <property type="entry name" value="HEMIN IMPORT ATP-BINDING PROTEIN HMUV"/>
    <property type="match status" value="1"/>
</dbReference>
<feature type="domain" description="ABC transporter" evidence="6">
    <location>
        <begin position="2"/>
        <end position="242"/>
    </location>
</feature>
<evidence type="ECO:0000256" key="3">
    <source>
        <dbReference type="ARBA" id="ARBA00022840"/>
    </source>
</evidence>
<dbReference type="PROSITE" id="PS50893">
    <property type="entry name" value="ABC_TRANSPORTER_2"/>
    <property type="match status" value="1"/>
</dbReference>
<proteinExistence type="predicted"/>
<evidence type="ECO:0000256" key="5">
    <source>
        <dbReference type="ARBA" id="ARBA00037066"/>
    </source>
</evidence>
<dbReference type="CDD" id="cd03214">
    <property type="entry name" value="ABC_Iron-Siderophores_B12_Hemin"/>
    <property type="match status" value="1"/>
</dbReference>
<dbReference type="SUPFAM" id="SSF52540">
    <property type="entry name" value="P-loop containing nucleoside triphosphate hydrolases"/>
    <property type="match status" value="1"/>
</dbReference>
<dbReference type="Gene3D" id="3.40.50.300">
    <property type="entry name" value="P-loop containing nucleotide triphosphate hydrolases"/>
    <property type="match status" value="1"/>
</dbReference>
<keyword evidence="4" id="KW-1278">Translocase</keyword>
<dbReference type="OrthoDB" id="9806726at2"/>
<evidence type="ECO:0000256" key="4">
    <source>
        <dbReference type="ARBA" id="ARBA00022967"/>
    </source>
</evidence>
<keyword evidence="2" id="KW-0547">Nucleotide-binding</keyword>
<keyword evidence="8" id="KW-1185">Reference proteome</keyword>
<dbReference type="Proteomes" id="UP000249720">
    <property type="component" value="Unassembled WGS sequence"/>
</dbReference>
<dbReference type="GO" id="GO:0016887">
    <property type="term" value="F:ATP hydrolysis activity"/>
    <property type="evidence" value="ECO:0007669"/>
    <property type="project" value="InterPro"/>
</dbReference>
<dbReference type="InterPro" id="IPR027417">
    <property type="entry name" value="P-loop_NTPase"/>
</dbReference>
<sequence>MIEVKNLEFSIHKKQILQQIELKIPKNSFTVIMGANGAGKSTLLQLLAGSLLPTAGNIFMDSVDMQTMNARQLAQKRAVLSQQYYLPFALTVREVVMMGRYPFFNNHPKAIDEDIVDKAMQLMDVQDLGNTIYQHLSGGEAQKVQMCRVLAQILDADEQNEKYLLLDEPVSQLDIKYQYQLMQIAKQLTRQSVTVIAILHDINLALPFADTLHFIKDGCLFTSLYPPFQITDSLTKAVFGIGSMPLPIPNTGYPFIYFQP</sequence>
<keyword evidence="1" id="KW-0813">Transport</keyword>
<comment type="function">
    <text evidence="5">Part of the ABC transporter complex HmuTUV involved in hemin import. Responsible for energy coupling to the transport system.</text>
</comment>
<keyword evidence="3 7" id="KW-0067">ATP-binding</keyword>
<dbReference type="AlphaFoldDB" id="A0A2W7RR88"/>
<dbReference type="SMART" id="SM00382">
    <property type="entry name" value="AAA"/>
    <property type="match status" value="1"/>
</dbReference>
<reference evidence="7 8" key="1">
    <citation type="submission" date="2018-06" db="EMBL/GenBank/DDBJ databases">
        <title>Genomic Encyclopedia of Archaeal and Bacterial Type Strains, Phase II (KMG-II): from individual species to whole genera.</title>
        <authorList>
            <person name="Goeker M."/>
        </authorList>
    </citation>
    <scope>NUCLEOTIDE SEQUENCE [LARGE SCALE GENOMIC DNA]</scope>
    <source>
        <strain evidence="7 8">DSM 23241</strain>
    </source>
</reference>
<evidence type="ECO:0000313" key="7">
    <source>
        <dbReference type="EMBL" id="PZX62854.1"/>
    </source>
</evidence>
<dbReference type="PANTHER" id="PTHR42794:SF1">
    <property type="entry name" value="HEMIN IMPORT ATP-BINDING PROTEIN HMUV"/>
    <property type="match status" value="1"/>
</dbReference>
<comment type="caution">
    <text evidence="7">The sequence shown here is derived from an EMBL/GenBank/DDBJ whole genome shotgun (WGS) entry which is preliminary data.</text>
</comment>
<dbReference type="EMBL" id="QKZV01000004">
    <property type="protein sequence ID" value="PZX62854.1"/>
    <property type="molecule type" value="Genomic_DNA"/>
</dbReference>
<dbReference type="GO" id="GO:0005524">
    <property type="term" value="F:ATP binding"/>
    <property type="evidence" value="ECO:0007669"/>
    <property type="project" value="UniProtKB-KW"/>
</dbReference>
<name>A0A2W7RR88_9BACT</name>